<dbReference type="GO" id="GO:0007018">
    <property type="term" value="P:microtubule-based movement"/>
    <property type="evidence" value="ECO:0007669"/>
    <property type="project" value="TreeGrafter"/>
</dbReference>
<dbReference type="InterPro" id="IPR008658">
    <property type="entry name" value="KAP3"/>
</dbReference>
<dbReference type="AlphaFoldDB" id="A0A0R3WP59"/>
<dbReference type="WBParaSite" id="TTAC_0000254701-mRNA-1">
    <property type="protein sequence ID" value="TTAC_0000254701-mRNA-1"/>
    <property type="gene ID" value="TTAC_0000254701"/>
</dbReference>
<dbReference type="InterPro" id="IPR000225">
    <property type="entry name" value="Armadillo"/>
</dbReference>
<dbReference type="InterPro" id="IPR016024">
    <property type="entry name" value="ARM-type_fold"/>
</dbReference>
<dbReference type="SUPFAM" id="SSF48371">
    <property type="entry name" value="ARM repeat"/>
    <property type="match status" value="1"/>
</dbReference>
<dbReference type="Gene3D" id="1.25.10.10">
    <property type="entry name" value="Leucine-rich Repeat Variant"/>
    <property type="match status" value="1"/>
</dbReference>
<name>A0A0R3WP59_HYDTA</name>
<dbReference type="GO" id="GO:0044782">
    <property type="term" value="P:cilium organization"/>
    <property type="evidence" value="ECO:0007669"/>
    <property type="project" value="TreeGrafter"/>
</dbReference>
<accession>A0A0R3WP59</accession>
<dbReference type="GO" id="GO:0035869">
    <property type="term" value="C:ciliary transition zone"/>
    <property type="evidence" value="ECO:0007669"/>
    <property type="project" value="TreeGrafter"/>
</dbReference>
<protein>
    <submittedName>
        <fullName evidence="2">ARM repeat superfamily protein</fullName>
    </submittedName>
</protein>
<evidence type="ECO:0000313" key="2">
    <source>
        <dbReference type="WBParaSite" id="TTAC_0000254701-mRNA-1"/>
    </source>
</evidence>
<dbReference type="Pfam" id="PF05804">
    <property type="entry name" value="KAP"/>
    <property type="match status" value="1"/>
</dbReference>
<dbReference type="GO" id="GO:0005930">
    <property type="term" value="C:axoneme"/>
    <property type="evidence" value="ECO:0007669"/>
    <property type="project" value="TreeGrafter"/>
</dbReference>
<organism evidence="2">
    <name type="scientific">Hydatigena taeniaeformis</name>
    <name type="common">Feline tapeworm</name>
    <name type="synonym">Taenia taeniaeformis</name>
    <dbReference type="NCBI Taxonomy" id="6205"/>
    <lineage>
        <taxon>Eukaryota</taxon>
        <taxon>Metazoa</taxon>
        <taxon>Spiralia</taxon>
        <taxon>Lophotrochozoa</taxon>
        <taxon>Platyhelminthes</taxon>
        <taxon>Cestoda</taxon>
        <taxon>Eucestoda</taxon>
        <taxon>Cyclophyllidea</taxon>
        <taxon>Taeniidae</taxon>
        <taxon>Hydatigera</taxon>
    </lineage>
</organism>
<evidence type="ECO:0000256" key="1">
    <source>
        <dbReference type="SAM" id="MobiDB-lite"/>
    </source>
</evidence>
<feature type="region of interest" description="Disordered" evidence="1">
    <location>
        <begin position="243"/>
        <end position="262"/>
    </location>
</feature>
<proteinExistence type="predicted"/>
<dbReference type="SMART" id="SM00185">
    <property type="entry name" value="ARM"/>
    <property type="match status" value="1"/>
</dbReference>
<reference evidence="2" key="1">
    <citation type="submission" date="2017-02" db="UniProtKB">
        <authorList>
            <consortium name="WormBaseParasite"/>
        </authorList>
    </citation>
    <scope>IDENTIFICATION</scope>
</reference>
<dbReference type="InterPro" id="IPR011989">
    <property type="entry name" value="ARM-like"/>
</dbReference>
<sequence>LPNLASVIVRLKGEALQNTGLGNDEDAESGSLGSRHSDVESIENMEDCFSLECLGVIANLQVEGMDFARLLGDLGLLPWAEEVLAAMEQSQHNDDLLLETIRMIATACIDVEAAKMVVQSGSQVIPRLIKLMKSRQEDDEVVFQIICVFYRILSHEETRQCFISNTASVVKCKLSSLFCCVDVNSGYARAKVMAAFIASVEAATGDASKVESDCDEKWAEAISAERFRWRNCQWLQMVEEAEARHNESDEGGEEKDVVEERGGEEDFLRSHGFLLASNLLEDAADWFSVPPPPPSPLNRVVFNSSSKLSANDMAALNGDEDGDAAFEAAKASVQT</sequence>
<dbReference type="PANTHER" id="PTHR15605">
    <property type="entry name" value="KINESIN-ASSOCIATED PROTEINS"/>
    <property type="match status" value="1"/>
</dbReference>
<dbReference type="STRING" id="6205.A0A0R3WP59"/>
<dbReference type="PANTHER" id="PTHR15605:SF2">
    <property type="entry name" value="KINESIN-ASSOCIATED PROTEIN 3"/>
    <property type="match status" value="1"/>
</dbReference>
<dbReference type="GO" id="GO:0019894">
    <property type="term" value="F:kinesin binding"/>
    <property type="evidence" value="ECO:0007669"/>
    <property type="project" value="InterPro"/>
</dbReference>
<dbReference type="GO" id="GO:0016939">
    <property type="term" value="C:kinesin II complex"/>
    <property type="evidence" value="ECO:0007669"/>
    <property type="project" value="TreeGrafter"/>
</dbReference>